<gene>
    <name evidence="1" type="ORF">ADK41_00100</name>
</gene>
<comment type="caution">
    <text evidence="1">The sequence shown here is derived from an EMBL/GenBank/DDBJ whole genome shotgun (WGS) entry which is preliminary data.</text>
</comment>
<proteinExistence type="predicted"/>
<evidence type="ECO:0000313" key="2">
    <source>
        <dbReference type="Proteomes" id="UP000037773"/>
    </source>
</evidence>
<evidence type="ECO:0000313" key="1">
    <source>
        <dbReference type="EMBL" id="KOT46677.1"/>
    </source>
</evidence>
<dbReference type="EMBL" id="LGCN01000001">
    <property type="protein sequence ID" value="KOT46677.1"/>
    <property type="molecule type" value="Genomic_DNA"/>
</dbReference>
<reference evidence="1 2" key="1">
    <citation type="submission" date="2015-07" db="EMBL/GenBank/DDBJ databases">
        <authorList>
            <person name="Noorani M."/>
        </authorList>
    </citation>
    <scope>NUCLEOTIDE SEQUENCE [LARGE SCALE GENOMIC DNA]</scope>
    <source>
        <strain evidence="1 2">NRRL B-24567</strain>
    </source>
</reference>
<organism evidence="1 2">
    <name type="scientific">Streptomyces caelestis</name>
    <dbReference type="NCBI Taxonomy" id="36816"/>
    <lineage>
        <taxon>Bacteria</taxon>
        <taxon>Bacillati</taxon>
        <taxon>Actinomycetota</taxon>
        <taxon>Actinomycetes</taxon>
        <taxon>Kitasatosporales</taxon>
        <taxon>Streptomycetaceae</taxon>
        <taxon>Streptomyces</taxon>
    </lineage>
</organism>
<dbReference type="RefSeq" id="WP_030819746.1">
    <property type="nucleotide sequence ID" value="NZ_LGCN01000001.1"/>
</dbReference>
<dbReference type="OrthoDB" id="4074088at2"/>
<dbReference type="PATRIC" id="fig|36816.3.peg.21"/>
<keyword evidence="2" id="KW-1185">Reference proteome</keyword>
<sequence length="335" mass="37132">MSATQTSSRARTYALYTGAPRQLACEVVANLPRRAPLIPAPAHHEQLLLESEVFYWVLGSQRNFFEFPFGIQYVQPTADGIRLHLESNASLDSLLAGLLPGRVSVGTGDDEIHGLNGCRITARSERGIELRRLGQPTSIRLTGPSRRAFQKAEAALAQQIQSNGGEACWLAGDTWTPYEKQWDTERQPLIYEKIWRDAAWLPSGLLRRLGLLHTVAVPQVVTGHESRLGEWWILQLEHDSETALRRAELVQALTDPEHGLPLELCGHRDLTPGGSLGLVLLKSPDRSAALQLRYDRIDYPIRKHRAEMFAAIRRRTSALTGEASLPVMPGCSGTG</sequence>
<name>A0A0M8QN27_9ACTN</name>
<dbReference type="AlphaFoldDB" id="A0A0M8QN27"/>
<dbReference type="Proteomes" id="UP000037773">
    <property type="component" value="Unassembled WGS sequence"/>
</dbReference>
<protein>
    <submittedName>
        <fullName evidence="1">Uncharacterized protein</fullName>
    </submittedName>
</protein>
<accession>A0A0M8QN27</accession>